<evidence type="ECO:0000313" key="2">
    <source>
        <dbReference type="Proteomes" id="UP000887116"/>
    </source>
</evidence>
<accession>A0A8X6J1Z9</accession>
<keyword evidence="2" id="KW-1185">Reference proteome</keyword>
<name>A0A8X6J1Z9_TRICU</name>
<dbReference type="Proteomes" id="UP000887116">
    <property type="component" value="Unassembled WGS sequence"/>
</dbReference>
<comment type="caution">
    <text evidence="1">The sequence shown here is derived from an EMBL/GenBank/DDBJ whole genome shotgun (WGS) entry which is preliminary data.</text>
</comment>
<protein>
    <submittedName>
        <fullName evidence="1">Uncharacterized protein</fullName>
    </submittedName>
</protein>
<reference evidence="1" key="1">
    <citation type="submission" date="2020-07" db="EMBL/GenBank/DDBJ databases">
        <title>Multicomponent nature underlies the extraordinary mechanical properties of spider dragline silk.</title>
        <authorList>
            <person name="Kono N."/>
            <person name="Nakamura H."/>
            <person name="Mori M."/>
            <person name="Yoshida Y."/>
            <person name="Ohtoshi R."/>
            <person name="Malay A.D."/>
            <person name="Moran D.A.P."/>
            <person name="Tomita M."/>
            <person name="Numata K."/>
            <person name="Arakawa K."/>
        </authorList>
    </citation>
    <scope>NUCLEOTIDE SEQUENCE</scope>
</reference>
<proteinExistence type="predicted"/>
<dbReference type="AlphaFoldDB" id="A0A8X6J1Z9"/>
<sequence length="86" mass="9627">MITPGCRSEGRQRGCILIPSEGPRGSDSSIEDLSLVVEASLDVGRRNELVHYSHINITCRLCCHLLINLKGRNTLTKNKFSILKEY</sequence>
<evidence type="ECO:0000313" key="1">
    <source>
        <dbReference type="EMBL" id="GFR06458.1"/>
    </source>
</evidence>
<dbReference type="EMBL" id="BMAO01035858">
    <property type="protein sequence ID" value="GFR06458.1"/>
    <property type="molecule type" value="Genomic_DNA"/>
</dbReference>
<gene>
    <name evidence="1" type="ORF">TNCT_100231</name>
</gene>
<organism evidence="1 2">
    <name type="scientific">Trichonephila clavata</name>
    <name type="common">Joro spider</name>
    <name type="synonym">Nephila clavata</name>
    <dbReference type="NCBI Taxonomy" id="2740835"/>
    <lineage>
        <taxon>Eukaryota</taxon>
        <taxon>Metazoa</taxon>
        <taxon>Ecdysozoa</taxon>
        <taxon>Arthropoda</taxon>
        <taxon>Chelicerata</taxon>
        <taxon>Arachnida</taxon>
        <taxon>Araneae</taxon>
        <taxon>Araneomorphae</taxon>
        <taxon>Entelegynae</taxon>
        <taxon>Araneoidea</taxon>
        <taxon>Nephilidae</taxon>
        <taxon>Trichonephila</taxon>
    </lineage>
</organism>